<organism evidence="2 3">
    <name type="scientific">Actinidia rufa</name>
    <dbReference type="NCBI Taxonomy" id="165716"/>
    <lineage>
        <taxon>Eukaryota</taxon>
        <taxon>Viridiplantae</taxon>
        <taxon>Streptophyta</taxon>
        <taxon>Embryophyta</taxon>
        <taxon>Tracheophyta</taxon>
        <taxon>Spermatophyta</taxon>
        <taxon>Magnoliopsida</taxon>
        <taxon>eudicotyledons</taxon>
        <taxon>Gunneridae</taxon>
        <taxon>Pentapetalae</taxon>
        <taxon>asterids</taxon>
        <taxon>Ericales</taxon>
        <taxon>Actinidiaceae</taxon>
        <taxon>Actinidia</taxon>
    </lineage>
</organism>
<sequence length="90" mass="10523">MTHQDLPRRMEDEESSVSIRGVEKGEQKLRAQNQPDAIDRLATLMTQYMEYQIARPARSTTFHEKFMKLNPPEFVGATNLLVAEEWVKRM</sequence>
<keyword evidence="3" id="KW-1185">Reference proteome</keyword>
<dbReference type="Proteomes" id="UP000585474">
    <property type="component" value="Unassembled WGS sequence"/>
</dbReference>
<comment type="caution">
    <text evidence="2">The sequence shown here is derived from an EMBL/GenBank/DDBJ whole genome shotgun (WGS) entry which is preliminary data.</text>
</comment>
<evidence type="ECO:0000313" key="2">
    <source>
        <dbReference type="EMBL" id="GFS35015.1"/>
    </source>
</evidence>
<feature type="compositionally biased region" description="Basic and acidic residues" evidence="1">
    <location>
        <begin position="1"/>
        <end position="11"/>
    </location>
</feature>
<protein>
    <submittedName>
        <fullName evidence="2">Uncharacterized protein</fullName>
    </submittedName>
</protein>
<name>A0A7J0DIR1_9ERIC</name>
<accession>A0A7J0DIR1</accession>
<evidence type="ECO:0000256" key="1">
    <source>
        <dbReference type="SAM" id="MobiDB-lite"/>
    </source>
</evidence>
<dbReference type="AlphaFoldDB" id="A0A7J0DIR1"/>
<reference evidence="3" key="1">
    <citation type="submission" date="2019-07" db="EMBL/GenBank/DDBJ databases">
        <title>De Novo Assembly of kiwifruit Actinidia rufa.</title>
        <authorList>
            <person name="Sugita-Konishi S."/>
            <person name="Sato K."/>
            <person name="Mori E."/>
            <person name="Abe Y."/>
            <person name="Kisaki G."/>
            <person name="Hamano K."/>
            <person name="Suezawa K."/>
            <person name="Otani M."/>
            <person name="Fukuda T."/>
            <person name="Manabe T."/>
            <person name="Gomi K."/>
            <person name="Tabuchi M."/>
            <person name="Akimitsu K."/>
            <person name="Kataoka I."/>
        </authorList>
    </citation>
    <scope>NUCLEOTIDE SEQUENCE [LARGE SCALE GENOMIC DNA]</scope>
    <source>
        <strain evidence="3">cv. Fuchu</strain>
    </source>
</reference>
<gene>
    <name evidence="2" type="ORF">Acr_00g0037350</name>
</gene>
<dbReference type="EMBL" id="BJWL01000220">
    <property type="protein sequence ID" value="GFS35015.1"/>
    <property type="molecule type" value="Genomic_DNA"/>
</dbReference>
<proteinExistence type="predicted"/>
<evidence type="ECO:0000313" key="3">
    <source>
        <dbReference type="Proteomes" id="UP000585474"/>
    </source>
</evidence>
<feature type="region of interest" description="Disordered" evidence="1">
    <location>
        <begin position="1"/>
        <end position="34"/>
    </location>
</feature>